<reference evidence="2" key="1">
    <citation type="journal article" date="2019" name="Int. J. Syst. Evol. Microbiol.">
        <title>The Global Catalogue of Microorganisms (GCM) 10K type strain sequencing project: providing services to taxonomists for standard genome sequencing and annotation.</title>
        <authorList>
            <consortium name="The Broad Institute Genomics Platform"/>
            <consortium name="The Broad Institute Genome Sequencing Center for Infectious Disease"/>
            <person name="Wu L."/>
            <person name="Ma J."/>
        </authorList>
    </citation>
    <scope>NUCLEOTIDE SEQUENCE [LARGE SCALE GENOMIC DNA]</scope>
    <source>
        <strain evidence="2">NBRC 3271</strain>
    </source>
</reference>
<protein>
    <submittedName>
        <fullName evidence="1">Uncharacterized protein</fullName>
    </submittedName>
</protein>
<gene>
    <name evidence="1" type="ORF">GCM10010937_06520</name>
</gene>
<dbReference type="EMBL" id="BSNT01000017">
    <property type="protein sequence ID" value="GLQ58849.1"/>
    <property type="molecule type" value="Genomic_DNA"/>
</dbReference>
<organism evidence="1 2">
    <name type="scientific">Gluconobacter japonicus</name>
    <dbReference type="NCBI Taxonomy" id="376620"/>
    <lineage>
        <taxon>Bacteria</taxon>
        <taxon>Pseudomonadati</taxon>
        <taxon>Pseudomonadota</taxon>
        <taxon>Alphaproteobacteria</taxon>
        <taxon>Acetobacterales</taxon>
        <taxon>Acetobacteraceae</taxon>
        <taxon>Gluconobacter</taxon>
    </lineage>
</organism>
<accession>A0ABQ5WGK5</accession>
<evidence type="ECO:0000313" key="1">
    <source>
        <dbReference type="EMBL" id="GLQ58849.1"/>
    </source>
</evidence>
<evidence type="ECO:0000313" key="2">
    <source>
        <dbReference type="Proteomes" id="UP001156613"/>
    </source>
</evidence>
<proteinExistence type="predicted"/>
<name>A0ABQ5WGK5_GLUJA</name>
<dbReference type="RefSeq" id="WP_062503343.1">
    <property type="nucleotide sequence ID" value="NZ_BEWO01000006.1"/>
</dbReference>
<dbReference type="Proteomes" id="UP001156613">
    <property type="component" value="Unassembled WGS sequence"/>
</dbReference>
<comment type="caution">
    <text evidence="1">The sequence shown here is derived from an EMBL/GenBank/DDBJ whole genome shotgun (WGS) entry which is preliminary data.</text>
</comment>
<sequence>MTHTLETAAQAAGLIDMDLLKIADPALAPEKAVAVLQGRYPAAFVPREIPNACTMSDADYRAAKQKLDSNTHYDFRQAQDKEWLKQAEIKYGTRGASQ</sequence>
<keyword evidence="2" id="KW-1185">Reference proteome</keyword>